<dbReference type="AlphaFoldDB" id="A0A484Q4D0"/>
<dbReference type="EMBL" id="CAADIL010000025">
    <property type="protein sequence ID" value="VFR77318.1"/>
    <property type="molecule type" value="Genomic_DNA"/>
</dbReference>
<gene>
    <name evidence="2" type="ORF">ANDA3_0426</name>
    <name evidence="4" type="ORF">DAR2_0298</name>
    <name evidence="3" type="ORF">DAR3_0293</name>
</gene>
<dbReference type="SUPFAM" id="SSF53850">
    <property type="entry name" value="Periplasmic binding protein-like II"/>
    <property type="match status" value="1"/>
</dbReference>
<reference evidence="2" key="1">
    <citation type="submission" date="2019-03" db="EMBL/GenBank/DDBJ databases">
        <authorList>
            <person name="Danneels B."/>
        </authorList>
    </citation>
    <scope>NUCLEOTIDE SEQUENCE</scope>
</reference>
<evidence type="ECO:0000256" key="1">
    <source>
        <dbReference type="SAM" id="MobiDB-lite"/>
    </source>
</evidence>
<dbReference type="EMBL" id="CAADIC010000015">
    <property type="protein sequence ID" value="VFR31400.1"/>
    <property type="molecule type" value="Genomic_DNA"/>
</dbReference>
<dbReference type="CDD" id="cd07012">
    <property type="entry name" value="PBP2_Bug_TTT"/>
    <property type="match status" value="1"/>
</dbReference>
<dbReference type="PIRSF" id="PIRSF017082">
    <property type="entry name" value="YflP"/>
    <property type="match status" value="1"/>
</dbReference>
<evidence type="ECO:0000313" key="2">
    <source>
        <dbReference type="EMBL" id="VFR31400.1"/>
    </source>
</evidence>
<dbReference type="EMBL" id="CAADIJ010000003">
    <property type="protein sequence ID" value="VFR62582.1"/>
    <property type="molecule type" value="Genomic_DNA"/>
</dbReference>
<dbReference type="PANTHER" id="PTHR42928:SF5">
    <property type="entry name" value="BLR1237 PROTEIN"/>
    <property type="match status" value="1"/>
</dbReference>
<sequence length="347" mass="37013">MQPAPRAARGAKQHHRREDADTLEETSMKKLLTTLALGLAVAATAQAQTWPAKPVTMLVPFPPGGSTDFIARAVGAKLQEKFGGTFVTENRPGAGGTLGATVAKRAAPDGYTLFVSSLGPFVIGPHLVKDPGYDPRKDFDYITVAVQAPNVLVVPANSPYKSVNDVLAYLKANPGKMTFASAGNGTSDHLTAELFWQETKTEATHVPYKGGAPAIMDLIGGQVNASFSNINTCLTHVQSGKLRALAVTSAKRSPLLPDVPTMEELGLKGVTVTSWQAFAAPKGFPTDVRDKLRTAIVESLNDASVKPKLLELGFEIVGNTPEEFTRFQAEEYARWGKVIETGKITAN</sequence>
<evidence type="ECO:0000313" key="4">
    <source>
        <dbReference type="EMBL" id="VFR77318.1"/>
    </source>
</evidence>
<dbReference type="Gene3D" id="3.40.190.10">
    <property type="entry name" value="Periplasmic binding protein-like II"/>
    <property type="match status" value="1"/>
</dbReference>
<dbReference type="PANTHER" id="PTHR42928">
    <property type="entry name" value="TRICARBOXYLATE-BINDING PROTEIN"/>
    <property type="match status" value="1"/>
</dbReference>
<dbReference type="InterPro" id="IPR042100">
    <property type="entry name" value="Bug_dom1"/>
</dbReference>
<name>A0A484Q4D0_9ZZZZ</name>
<accession>A0A484Q4D0</accession>
<proteinExistence type="predicted"/>
<dbReference type="InterPro" id="IPR005064">
    <property type="entry name" value="BUG"/>
</dbReference>
<organism evidence="2">
    <name type="scientific">plant metagenome</name>
    <dbReference type="NCBI Taxonomy" id="1297885"/>
    <lineage>
        <taxon>unclassified sequences</taxon>
        <taxon>metagenomes</taxon>
        <taxon>organismal metagenomes</taxon>
    </lineage>
</organism>
<protein>
    <submittedName>
        <fullName evidence="2">Tricarboxylate transport protein TctC</fullName>
    </submittedName>
</protein>
<feature type="region of interest" description="Disordered" evidence="1">
    <location>
        <begin position="1"/>
        <end position="24"/>
    </location>
</feature>
<evidence type="ECO:0000313" key="3">
    <source>
        <dbReference type="EMBL" id="VFR62582.1"/>
    </source>
</evidence>
<dbReference type="Gene3D" id="3.40.190.150">
    <property type="entry name" value="Bordetella uptake gene, domain 1"/>
    <property type="match status" value="1"/>
</dbReference>
<dbReference type="Pfam" id="PF03401">
    <property type="entry name" value="TctC"/>
    <property type="match status" value="1"/>
</dbReference>